<evidence type="ECO:0000313" key="1">
    <source>
        <dbReference type="EMBL" id="MBW97199.1"/>
    </source>
</evidence>
<accession>A0A2P2JUR0</accession>
<protein>
    <submittedName>
        <fullName evidence="1">Uncharacterized protein</fullName>
    </submittedName>
</protein>
<name>A0A2P2JUR0_RHIMU</name>
<dbReference type="AlphaFoldDB" id="A0A2P2JUR0"/>
<sequence>MLWGHVEAVEVVPLTIYFPDTEPMIMQVTNESILQIRVSMCRLSEWTVESDNLQIPYF</sequence>
<dbReference type="EMBL" id="GGEC01016716">
    <property type="protein sequence ID" value="MBW97199.1"/>
    <property type="molecule type" value="Transcribed_RNA"/>
</dbReference>
<organism evidence="1">
    <name type="scientific">Rhizophora mucronata</name>
    <name type="common">Asiatic mangrove</name>
    <dbReference type="NCBI Taxonomy" id="61149"/>
    <lineage>
        <taxon>Eukaryota</taxon>
        <taxon>Viridiplantae</taxon>
        <taxon>Streptophyta</taxon>
        <taxon>Embryophyta</taxon>
        <taxon>Tracheophyta</taxon>
        <taxon>Spermatophyta</taxon>
        <taxon>Magnoliopsida</taxon>
        <taxon>eudicotyledons</taxon>
        <taxon>Gunneridae</taxon>
        <taxon>Pentapetalae</taxon>
        <taxon>rosids</taxon>
        <taxon>fabids</taxon>
        <taxon>Malpighiales</taxon>
        <taxon>Rhizophoraceae</taxon>
        <taxon>Rhizophora</taxon>
    </lineage>
</organism>
<proteinExistence type="predicted"/>
<reference evidence="1" key="1">
    <citation type="submission" date="2018-02" db="EMBL/GenBank/DDBJ databases">
        <title>Rhizophora mucronata_Transcriptome.</title>
        <authorList>
            <person name="Meera S.P."/>
            <person name="Sreeshan A."/>
            <person name="Augustine A."/>
        </authorList>
    </citation>
    <scope>NUCLEOTIDE SEQUENCE</scope>
    <source>
        <tissue evidence="1">Leaf</tissue>
    </source>
</reference>